<dbReference type="AlphaFoldDB" id="A0A0M3HIK4"/>
<dbReference type="SUPFAM" id="SSF53649">
    <property type="entry name" value="Alkaline phosphatase-like"/>
    <property type="match status" value="1"/>
</dbReference>
<dbReference type="Pfam" id="PF01663">
    <property type="entry name" value="Phosphodiest"/>
    <property type="match status" value="1"/>
</dbReference>
<dbReference type="WBParaSite" id="ALUE_0000134901-mRNA-1">
    <property type="protein sequence ID" value="ALUE_0000134901-mRNA-1"/>
    <property type="gene ID" value="ALUE_0000134901"/>
</dbReference>
<evidence type="ECO:0000313" key="1">
    <source>
        <dbReference type="Proteomes" id="UP000036681"/>
    </source>
</evidence>
<reference evidence="2" key="1">
    <citation type="submission" date="2017-02" db="UniProtKB">
        <authorList>
            <consortium name="WormBaseParasite"/>
        </authorList>
    </citation>
    <scope>IDENTIFICATION</scope>
</reference>
<dbReference type="GO" id="GO:0055120">
    <property type="term" value="C:striated muscle dense body"/>
    <property type="evidence" value="ECO:0007669"/>
    <property type="project" value="TreeGrafter"/>
</dbReference>
<sequence length="143" mass="15966">MENDNPKTEVVLMLNVGSDLLSVNDTHCTDFHLRLQLFVIEWLNLPDDERPSLIQVYLEEPDLAGHEGGPDSQMVRTAMITVDGITNYFTTRLLEEGLMGCINLVIVSDHGMQTINSSRAVIMEEILPQPFNEALFTGAIAHI</sequence>
<dbReference type="InterPro" id="IPR017850">
    <property type="entry name" value="Alkaline_phosphatase_core_sf"/>
</dbReference>
<dbReference type="InterPro" id="IPR002591">
    <property type="entry name" value="Phosphodiest/P_Trfase"/>
</dbReference>
<accession>A0A0M3HIK4</accession>
<name>A0A0M3HIK4_ASCLU</name>
<evidence type="ECO:0000313" key="2">
    <source>
        <dbReference type="WBParaSite" id="ALUE_0000134901-mRNA-1"/>
    </source>
</evidence>
<protein>
    <submittedName>
        <fullName evidence="2">Ectonucleotide pyrophosphatase/phosphodiesterase family member 6</fullName>
    </submittedName>
</protein>
<keyword evidence="1" id="KW-1185">Reference proteome</keyword>
<dbReference type="PANTHER" id="PTHR10151:SF114">
    <property type="entry name" value="ECTONUCLEOTIDE PYROPHOSPHATASE_PHOSPHODIESTERASE C27A7.3"/>
    <property type="match status" value="1"/>
</dbReference>
<dbReference type="Gene3D" id="3.40.720.10">
    <property type="entry name" value="Alkaline Phosphatase, subunit A"/>
    <property type="match status" value="1"/>
</dbReference>
<dbReference type="GO" id="GO:0016529">
    <property type="term" value="C:sarcoplasmic reticulum"/>
    <property type="evidence" value="ECO:0007669"/>
    <property type="project" value="TreeGrafter"/>
</dbReference>
<dbReference type="GO" id="GO:0031674">
    <property type="term" value="C:I band"/>
    <property type="evidence" value="ECO:0007669"/>
    <property type="project" value="TreeGrafter"/>
</dbReference>
<dbReference type="PANTHER" id="PTHR10151">
    <property type="entry name" value="ECTONUCLEOTIDE PYROPHOSPHATASE/PHOSPHODIESTERASE"/>
    <property type="match status" value="1"/>
</dbReference>
<dbReference type="Proteomes" id="UP000036681">
    <property type="component" value="Unplaced"/>
</dbReference>
<organism evidence="1 2">
    <name type="scientific">Ascaris lumbricoides</name>
    <name type="common">Giant roundworm</name>
    <dbReference type="NCBI Taxonomy" id="6252"/>
    <lineage>
        <taxon>Eukaryota</taxon>
        <taxon>Metazoa</taxon>
        <taxon>Ecdysozoa</taxon>
        <taxon>Nematoda</taxon>
        <taxon>Chromadorea</taxon>
        <taxon>Rhabditida</taxon>
        <taxon>Spirurina</taxon>
        <taxon>Ascaridomorpha</taxon>
        <taxon>Ascaridoidea</taxon>
        <taxon>Ascarididae</taxon>
        <taxon>Ascaris</taxon>
    </lineage>
</organism>
<proteinExistence type="predicted"/>